<evidence type="ECO:0000313" key="2">
    <source>
        <dbReference type="Proteomes" id="UP000186922"/>
    </source>
</evidence>
<organism evidence="1 2">
    <name type="scientific">Ramazzottius varieornatus</name>
    <name type="common">Water bear</name>
    <name type="synonym">Tardigrade</name>
    <dbReference type="NCBI Taxonomy" id="947166"/>
    <lineage>
        <taxon>Eukaryota</taxon>
        <taxon>Metazoa</taxon>
        <taxon>Ecdysozoa</taxon>
        <taxon>Tardigrada</taxon>
        <taxon>Eutardigrada</taxon>
        <taxon>Parachela</taxon>
        <taxon>Hypsibioidea</taxon>
        <taxon>Ramazzottiidae</taxon>
        <taxon>Ramazzottius</taxon>
    </lineage>
</organism>
<name>A0A1D1W2N7_RAMVA</name>
<proteinExistence type="predicted"/>
<comment type="caution">
    <text evidence="1">The sequence shown here is derived from an EMBL/GenBank/DDBJ whole genome shotgun (WGS) entry which is preliminary data.</text>
</comment>
<protein>
    <submittedName>
        <fullName evidence="1">Uncharacterized protein</fullName>
    </submittedName>
</protein>
<accession>A0A1D1W2N7</accession>
<dbReference type="AlphaFoldDB" id="A0A1D1W2N7"/>
<gene>
    <name evidence="1" type="primary">RvY_17361-1</name>
    <name evidence="1" type="synonym">RvY_17361.1</name>
    <name evidence="1" type="ORF">RvY_17361</name>
</gene>
<dbReference type="Proteomes" id="UP000186922">
    <property type="component" value="Unassembled WGS sequence"/>
</dbReference>
<evidence type="ECO:0000313" key="1">
    <source>
        <dbReference type="EMBL" id="GAV07536.1"/>
    </source>
</evidence>
<reference evidence="1 2" key="1">
    <citation type="journal article" date="2016" name="Nat. Commun.">
        <title>Extremotolerant tardigrade genome and improved radiotolerance of human cultured cells by tardigrade-unique protein.</title>
        <authorList>
            <person name="Hashimoto T."/>
            <person name="Horikawa D.D."/>
            <person name="Saito Y."/>
            <person name="Kuwahara H."/>
            <person name="Kozuka-Hata H."/>
            <person name="Shin-I T."/>
            <person name="Minakuchi Y."/>
            <person name="Ohishi K."/>
            <person name="Motoyama A."/>
            <person name="Aizu T."/>
            <person name="Enomoto A."/>
            <person name="Kondo K."/>
            <person name="Tanaka S."/>
            <person name="Hara Y."/>
            <person name="Koshikawa S."/>
            <person name="Sagara H."/>
            <person name="Miura T."/>
            <person name="Yokobori S."/>
            <person name="Miyagawa K."/>
            <person name="Suzuki Y."/>
            <person name="Kubo T."/>
            <person name="Oyama M."/>
            <person name="Kohara Y."/>
            <person name="Fujiyama A."/>
            <person name="Arakawa K."/>
            <person name="Katayama T."/>
            <person name="Toyoda A."/>
            <person name="Kunieda T."/>
        </authorList>
    </citation>
    <scope>NUCLEOTIDE SEQUENCE [LARGE SCALE GENOMIC DNA]</scope>
    <source>
        <strain evidence="1 2">YOKOZUNA-1</strain>
    </source>
</reference>
<keyword evidence="2" id="KW-1185">Reference proteome</keyword>
<dbReference type="EMBL" id="BDGG01000015">
    <property type="protein sequence ID" value="GAV07536.1"/>
    <property type="molecule type" value="Genomic_DNA"/>
</dbReference>
<sequence length="70" mass="7853">MVDTSELQRQEKLLLALDNIPLSTSYAKIEAFFHPTALRGILKSVDYGALKATEVEIYSVADREVVLEEL</sequence>